<sequence>MGTGSAIGIEAIHSYIGPAFVDVRELFVARGLDLSRFDNLMMRRKSVNLPCEDPVTNAVNAARPLLAELDEDARARIELLVVATESGLDLGKPISTYVHHHLELGNACRSFEVKHACYGGTAALQTAAAMIAASPVPGALALVIATDAPGTAARGTTWEPAEGAGAVAMLVGSPGRILRLDPGGSGFHTFEVLDTARPRADVDVVNADASLLAYMTCLEKSFEHYCQRVAGADLRKTFGHLVMHTPFPGMVRGGHRLLMRKKAAAGAAEIDRDFTERVAPSLEYCADTGNLFSGALYLAVCSLLDHARLDGPERVGLFSYGSGCASEFFSGVVGHEPPVRRGIDRQLADRHPLTVAEYDRITGMADDRGFGTRDAVFDTGPYAAAYERRMAGRGLLVLDRIDAYRRTYRWS</sequence>
<evidence type="ECO:0000313" key="6">
    <source>
        <dbReference type="Proteomes" id="UP001589710"/>
    </source>
</evidence>
<gene>
    <name evidence="5" type="ORF">ACFFTL_08955</name>
</gene>
<name>A0ABV5R3W8_9ACTN</name>
<protein>
    <submittedName>
        <fullName evidence="5">Hydroxymethylglutaryl-CoA synthase family protein</fullName>
    </submittedName>
</protein>
<dbReference type="InterPro" id="IPR016039">
    <property type="entry name" value="Thiolase-like"/>
</dbReference>
<evidence type="ECO:0000256" key="1">
    <source>
        <dbReference type="ARBA" id="ARBA00007061"/>
    </source>
</evidence>
<keyword evidence="6" id="KW-1185">Reference proteome</keyword>
<dbReference type="EMBL" id="JBHMCG010000040">
    <property type="protein sequence ID" value="MFB9572447.1"/>
    <property type="molecule type" value="Genomic_DNA"/>
</dbReference>
<accession>A0ABV5R3W8</accession>
<dbReference type="Pfam" id="PF01154">
    <property type="entry name" value="HMG_CoA_synt_N"/>
    <property type="match status" value="1"/>
</dbReference>
<comment type="similarity">
    <text evidence="1">Belongs to the thiolase-like superfamily. HMG-CoA synthase family.</text>
</comment>
<dbReference type="InterPro" id="IPR013528">
    <property type="entry name" value="HMG_CoA_synth_N"/>
</dbReference>
<dbReference type="InterPro" id="IPR013746">
    <property type="entry name" value="HMG_CoA_synt_C_dom"/>
</dbReference>
<evidence type="ECO:0000259" key="3">
    <source>
        <dbReference type="Pfam" id="PF01154"/>
    </source>
</evidence>
<dbReference type="CDD" id="cd00827">
    <property type="entry name" value="init_cond_enzymes"/>
    <property type="match status" value="1"/>
</dbReference>
<evidence type="ECO:0000259" key="4">
    <source>
        <dbReference type="Pfam" id="PF08540"/>
    </source>
</evidence>
<evidence type="ECO:0000313" key="5">
    <source>
        <dbReference type="EMBL" id="MFB9572447.1"/>
    </source>
</evidence>
<dbReference type="PANTHER" id="PTHR43323">
    <property type="entry name" value="3-HYDROXY-3-METHYLGLUTARYL COENZYME A SYNTHASE"/>
    <property type="match status" value="1"/>
</dbReference>
<reference evidence="5 6" key="1">
    <citation type="submission" date="2024-09" db="EMBL/GenBank/DDBJ databases">
        <authorList>
            <person name="Sun Q."/>
            <person name="Mori K."/>
        </authorList>
    </citation>
    <scope>NUCLEOTIDE SEQUENCE [LARGE SCALE GENOMIC DNA]</scope>
    <source>
        <strain evidence="5 6">JCM 3331</strain>
    </source>
</reference>
<dbReference type="Pfam" id="PF08540">
    <property type="entry name" value="HMG_CoA_synt_C"/>
    <property type="match status" value="1"/>
</dbReference>
<dbReference type="Gene3D" id="3.40.47.10">
    <property type="match status" value="2"/>
</dbReference>
<evidence type="ECO:0000256" key="2">
    <source>
        <dbReference type="ARBA" id="ARBA00022679"/>
    </source>
</evidence>
<dbReference type="SUPFAM" id="SSF53901">
    <property type="entry name" value="Thiolase-like"/>
    <property type="match status" value="2"/>
</dbReference>
<dbReference type="RefSeq" id="WP_345519345.1">
    <property type="nucleotide sequence ID" value="NZ_BAAAXD010000053.1"/>
</dbReference>
<dbReference type="PANTHER" id="PTHR43323:SF2">
    <property type="entry name" value="HYDROXYMETHYLGLUTARYL-COA SYNTHASE"/>
    <property type="match status" value="1"/>
</dbReference>
<dbReference type="Proteomes" id="UP001589710">
    <property type="component" value="Unassembled WGS sequence"/>
</dbReference>
<keyword evidence="2" id="KW-0808">Transferase</keyword>
<comment type="caution">
    <text evidence="5">The sequence shown here is derived from an EMBL/GenBank/DDBJ whole genome shotgun (WGS) entry which is preliminary data.</text>
</comment>
<feature type="domain" description="Hydroxymethylglutaryl-coenzyme A synthase N-terminal" evidence="3">
    <location>
        <begin position="7"/>
        <end position="173"/>
    </location>
</feature>
<feature type="domain" description="Hydroxymethylglutaryl-coenzyme A synthase C-terminal" evidence="4">
    <location>
        <begin position="269"/>
        <end position="362"/>
    </location>
</feature>
<organism evidence="5 6">
    <name type="scientific">Streptomyces yanii</name>
    <dbReference type="NCBI Taxonomy" id="78510"/>
    <lineage>
        <taxon>Bacteria</taxon>
        <taxon>Bacillati</taxon>
        <taxon>Actinomycetota</taxon>
        <taxon>Actinomycetes</taxon>
        <taxon>Kitasatosporales</taxon>
        <taxon>Streptomycetaceae</taxon>
        <taxon>Streptomyces</taxon>
    </lineage>
</organism>
<proteinExistence type="inferred from homology"/>